<name>A0A4Q7ALR7_9GAMM</name>
<reference evidence="1 2" key="1">
    <citation type="submission" date="2019-02" db="EMBL/GenBank/DDBJ databases">
        <title>The Batch Genome Submission of Acinetobacter spp. strains.</title>
        <authorList>
            <person name="Qin J."/>
            <person name="Hu Y."/>
            <person name="Ye H."/>
            <person name="Wei L."/>
            <person name="Feng Y."/>
            <person name="Zong Z."/>
        </authorList>
    </citation>
    <scope>NUCLEOTIDE SEQUENCE [LARGE SCALE GENOMIC DNA]</scope>
    <source>
        <strain evidence="1 2">WCHABo060081</strain>
    </source>
</reference>
<evidence type="ECO:0000313" key="2">
    <source>
        <dbReference type="Proteomes" id="UP000293483"/>
    </source>
</evidence>
<comment type="caution">
    <text evidence="1">The sequence shown here is derived from an EMBL/GenBank/DDBJ whole genome shotgun (WGS) entry which is preliminary data.</text>
</comment>
<evidence type="ECO:0000313" key="1">
    <source>
        <dbReference type="EMBL" id="RZG63597.1"/>
    </source>
</evidence>
<dbReference type="Proteomes" id="UP000293483">
    <property type="component" value="Unassembled WGS sequence"/>
</dbReference>
<accession>A0A4Q7ALR7</accession>
<proteinExistence type="predicted"/>
<organism evidence="1 2">
    <name type="scientific">Acinetobacter bouvetii</name>
    <dbReference type="NCBI Taxonomy" id="202951"/>
    <lineage>
        <taxon>Bacteria</taxon>
        <taxon>Pseudomonadati</taxon>
        <taxon>Pseudomonadota</taxon>
        <taxon>Gammaproteobacteria</taxon>
        <taxon>Moraxellales</taxon>
        <taxon>Moraxellaceae</taxon>
        <taxon>Acinetobacter</taxon>
    </lineage>
</organism>
<gene>
    <name evidence="1" type="ORF">EXE25_19060</name>
</gene>
<sequence length="63" mass="7621">MSTTVRLRDEEEEMLQEITLNMMIETKSRIKESDVLHTLIRKHLKDIKTSDVMKYREEILKKD</sequence>
<protein>
    <submittedName>
        <fullName evidence="1">Uncharacterized protein</fullName>
    </submittedName>
</protein>
<dbReference type="AlphaFoldDB" id="A0A4Q7ALR7"/>
<dbReference type="RefSeq" id="WP_130148990.1">
    <property type="nucleotide sequence ID" value="NZ_SGSU01000047.1"/>
</dbReference>
<dbReference type="EMBL" id="SGSU01000047">
    <property type="protein sequence ID" value="RZG63597.1"/>
    <property type="molecule type" value="Genomic_DNA"/>
</dbReference>